<protein>
    <submittedName>
        <fullName evidence="1">Uncharacterized protein</fullName>
    </submittedName>
</protein>
<name>A0A0E9PEA3_ANGAN</name>
<dbReference type="AlphaFoldDB" id="A0A0E9PEA3"/>
<dbReference type="EMBL" id="GBXM01106384">
    <property type="protein sequence ID" value="JAH02193.1"/>
    <property type="molecule type" value="Transcribed_RNA"/>
</dbReference>
<accession>A0A0E9PEA3</accession>
<sequence>MYFLFIRLNTTAPESEFCNF</sequence>
<organism evidence="1">
    <name type="scientific">Anguilla anguilla</name>
    <name type="common">European freshwater eel</name>
    <name type="synonym">Muraena anguilla</name>
    <dbReference type="NCBI Taxonomy" id="7936"/>
    <lineage>
        <taxon>Eukaryota</taxon>
        <taxon>Metazoa</taxon>
        <taxon>Chordata</taxon>
        <taxon>Craniata</taxon>
        <taxon>Vertebrata</taxon>
        <taxon>Euteleostomi</taxon>
        <taxon>Actinopterygii</taxon>
        <taxon>Neopterygii</taxon>
        <taxon>Teleostei</taxon>
        <taxon>Anguilliformes</taxon>
        <taxon>Anguillidae</taxon>
        <taxon>Anguilla</taxon>
    </lineage>
</organism>
<reference evidence="1" key="2">
    <citation type="journal article" date="2015" name="Fish Shellfish Immunol.">
        <title>Early steps in the European eel (Anguilla anguilla)-Vibrio vulnificus interaction in the gills: Role of the RtxA13 toxin.</title>
        <authorList>
            <person name="Callol A."/>
            <person name="Pajuelo D."/>
            <person name="Ebbesson L."/>
            <person name="Teles M."/>
            <person name="MacKenzie S."/>
            <person name="Amaro C."/>
        </authorList>
    </citation>
    <scope>NUCLEOTIDE SEQUENCE</scope>
</reference>
<proteinExistence type="predicted"/>
<evidence type="ECO:0000313" key="1">
    <source>
        <dbReference type="EMBL" id="JAH02193.1"/>
    </source>
</evidence>
<reference evidence="1" key="1">
    <citation type="submission" date="2014-11" db="EMBL/GenBank/DDBJ databases">
        <authorList>
            <person name="Amaro Gonzalez C."/>
        </authorList>
    </citation>
    <scope>NUCLEOTIDE SEQUENCE</scope>
</reference>